<dbReference type="PROSITE" id="PS01124">
    <property type="entry name" value="HTH_ARAC_FAMILY_2"/>
    <property type="match status" value="1"/>
</dbReference>
<dbReference type="Pfam" id="PF12833">
    <property type="entry name" value="HTH_18"/>
    <property type="match status" value="1"/>
</dbReference>
<dbReference type="PROSITE" id="PS00041">
    <property type="entry name" value="HTH_ARAC_FAMILY_1"/>
    <property type="match status" value="1"/>
</dbReference>
<dbReference type="Gene3D" id="1.10.10.60">
    <property type="entry name" value="Homeodomain-like"/>
    <property type="match status" value="2"/>
</dbReference>
<keyword evidence="3" id="KW-0804">Transcription</keyword>
<sequence length="127" mass="14978">MNLFENLLISIQRDITTFSRSSPIPEKFLKLKHELETQFAQPVRLKQLAARVGLSVPHFCFEFKRHFGVSAIDYVIQLRLHQASFLLKNRNRTVADIAAEVGYEDLYYFSKLYKKYYGYSPRSIRKL</sequence>
<evidence type="ECO:0000313" key="6">
    <source>
        <dbReference type="Proteomes" id="UP001230986"/>
    </source>
</evidence>
<comment type="caution">
    <text evidence="5">The sequence shown here is derived from an EMBL/GenBank/DDBJ whole genome shotgun (WGS) entry which is preliminary data.</text>
</comment>
<dbReference type="InterPro" id="IPR009057">
    <property type="entry name" value="Homeodomain-like_sf"/>
</dbReference>
<keyword evidence="6" id="KW-1185">Reference proteome</keyword>
<keyword evidence="2" id="KW-0238">DNA-binding</keyword>
<dbReference type="InterPro" id="IPR018062">
    <property type="entry name" value="HTH_AraC-typ_CS"/>
</dbReference>
<dbReference type="PRINTS" id="PR00032">
    <property type="entry name" value="HTHARAC"/>
</dbReference>
<evidence type="ECO:0000256" key="1">
    <source>
        <dbReference type="ARBA" id="ARBA00023015"/>
    </source>
</evidence>
<dbReference type="SMART" id="SM00342">
    <property type="entry name" value="HTH_ARAC"/>
    <property type="match status" value="1"/>
</dbReference>
<evidence type="ECO:0000256" key="2">
    <source>
        <dbReference type="ARBA" id="ARBA00023125"/>
    </source>
</evidence>
<keyword evidence="1" id="KW-0805">Transcription regulation</keyword>
<dbReference type="SUPFAM" id="SSF46689">
    <property type="entry name" value="Homeodomain-like"/>
    <property type="match status" value="2"/>
</dbReference>
<feature type="domain" description="HTH araC/xylS-type" evidence="4">
    <location>
        <begin position="29"/>
        <end position="127"/>
    </location>
</feature>
<evidence type="ECO:0000256" key="3">
    <source>
        <dbReference type="ARBA" id="ARBA00023163"/>
    </source>
</evidence>
<dbReference type="InterPro" id="IPR020449">
    <property type="entry name" value="Tscrpt_reg_AraC-type_HTH"/>
</dbReference>
<protein>
    <submittedName>
        <fullName evidence="5">AraC family transcriptional regulator</fullName>
    </submittedName>
</protein>
<dbReference type="EMBL" id="JASVEJ010000040">
    <property type="protein sequence ID" value="MDL5057906.1"/>
    <property type="molecule type" value="Genomic_DNA"/>
</dbReference>
<dbReference type="PANTHER" id="PTHR43280">
    <property type="entry name" value="ARAC-FAMILY TRANSCRIPTIONAL REGULATOR"/>
    <property type="match status" value="1"/>
</dbReference>
<reference evidence="5 6" key="1">
    <citation type="submission" date="2023-06" db="EMBL/GenBank/DDBJ databases">
        <title>Whole genome sequence of Oscillatoria calcuttensis NRMC-F 0142.</title>
        <authorList>
            <person name="Shakena Fathima T."/>
            <person name="Muralitharan G."/>
            <person name="Thajuddin N."/>
        </authorList>
    </citation>
    <scope>NUCLEOTIDE SEQUENCE [LARGE SCALE GENOMIC DNA]</scope>
    <source>
        <strain evidence="5 6">NRMC-F 0142</strain>
    </source>
</reference>
<proteinExistence type="predicted"/>
<evidence type="ECO:0000313" key="5">
    <source>
        <dbReference type="EMBL" id="MDL5057906.1"/>
    </source>
</evidence>
<evidence type="ECO:0000259" key="4">
    <source>
        <dbReference type="PROSITE" id="PS01124"/>
    </source>
</evidence>
<dbReference type="Proteomes" id="UP001230986">
    <property type="component" value="Unassembled WGS sequence"/>
</dbReference>
<dbReference type="InterPro" id="IPR018060">
    <property type="entry name" value="HTH_AraC"/>
</dbReference>
<accession>A0ABT7M0W6</accession>
<dbReference type="PANTHER" id="PTHR43280:SF17">
    <property type="entry name" value="ARAC-TYPE DNA-BINDING DOMAIN-CONTAINING PROTEIN"/>
    <property type="match status" value="1"/>
</dbReference>
<organism evidence="5 6">
    <name type="scientific">Geitlerinema calcuttense NRMC-F 0142</name>
    <dbReference type="NCBI Taxonomy" id="2922238"/>
    <lineage>
        <taxon>Bacteria</taxon>
        <taxon>Bacillati</taxon>
        <taxon>Cyanobacteriota</taxon>
        <taxon>Cyanophyceae</taxon>
        <taxon>Geitlerinematales</taxon>
        <taxon>Geitlerinemataceae</taxon>
        <taxon>Geitlerinema</taxon>
    </lineage>
</organism>
<gene>
    <name evidence="5" type="ORF">QQ055_10645</name>
</gene>
<name>A0ABT7M0W6_9CYAN</name>